<dbReference type="UniPathway" id="UPA00138"/>
<dbReference type="GO" id="GO:0006094">
    <property type="term" value="P:gluconeogenesis"/>
    <property type="evidence" value="ECO:0007669"/>
    <property type="project" value="UniProtKB-UniRule"/>
</dbReference>
<dbReference type="SUPFAM" id="SSF53795">
    <property type="entry name" value="PEP carboxykinase-like"/>
    <property type="match status" value="1"/>
</dbReference>
<dbReference type="InterPro" id="IPR008209">
    <property type="entry name" value="PEP_carboxykinase_GTP"/>
</dbReference>
<dbReference type="GO" id="GO:0033993">
    <property type="term" value="P:response to lipid"/>
    <property type="evidence" value="ECO:0007669"/>
    <property type="project" value="TreeGrafter"/>
</dbReference>
<dbReference type="GO" id="GO:0046327">
    <property type="term" value="P:glycerol biosynthetic process from pyruvate"/>
    <property type="evidence" value="ECO:0007669"/>
    <property type="project" value="TreeGrafter"/>
</dbReference>
<evidence type="ECO:0000256" key="4">
    <source>
        <dbReference type="ARBA" id="ARBA00022723"/>
    </source>
</evidence>
<keyword evidence="9 10" id="KW-0456">Lyase</keyword>
<evidence type="ECO:0000256" key="8">
    <source>
        <dbReference type="ARBA" id="ARBA00023211"/>
    </source>
</evidence>
<keyword evidence="5 10" id="KW-0547">Nucleotide-binding</keyword>
<dbReference type="KEGG" id="noy:EXE57_10790"/>
<gene>
    <name evidence="10" type="primary">pckG</name>
    <name evidence="13" type="ORF">EXE57_10790</name>
</gene>
<evidence type="ECO:0000259" key="11">
    <source>
        <dbReference type="Pfam" id="PF00821"/>
    </source>
</evidence>
<feature type="domain" description="Phosphoenolpyruvate carboxykinase GTP-utilising N-terminal" evidence="12">
    <location>
        <begin position="21"/>
        <end position="231"/>
    </location>
</feature>
<dbReference type="EC" id="4.1.1.32" evidence="10"/>
<keyword evidence="13" id="KW-0670">Pyruvate</keyword>
<comment type="caution">
    <text evidence="10">Lacks conserved residue(s) required for the propagation of feature annotation.</text>
</comment>
<dbReference type="GO" id="GO:0019543">
    <property type="term" value="P:propionate catabolic process"/>
    <property type="evidence" value="ECO:0007669"/>
    <property type="project" value="TreeGrafter"/>
</dbReference>
<keyword evidence="4" id="KW-0479">Metal-binding</keyword>
<dbReference type="GO" id="GO:0071333">
    <property type="term" value="P:cellular response to glucose stimulus"/>
    <property type="evidence" value="ECO:0007669"/>
    <property type="project" value="TreeGrafter"/>
</dbReference>
<proteinExistence type="inferred from homology"/>
<dbReference type="InterPro" id="IPR035077">
    <property type="entry name" value="PEP_carboxykinase_GTP_C"/>
</dbReference>
<comment type="subunit">
    <text evidence="10">Monomer.</text>
</comment>
<comment type="subcellular location">
    <subcellularLocation>
        <location evidence="10">Cytoplasm</location>
    </subcellularLocation>
</comment>
<dbReference type="InterPro" id="IPR008210">
    <property type="entry name" value="PEP_carboxykinase_N"/>
</dbReference>
<feature type="binding site" evidence="10">
    <location>
        <begin position="211"/>
        <end position="213"/>
    </location>
    <ligand>
        <name>substrate</name>
    </ligand>
</feature>
<dbReference type="GO" id="GO:0042594">
    <property type="term" value="P:response to starvation"/>
    <property type="evidence" value="ECO:0007669"/>
    <property type="project" value="TreeGrafter"/>
</dbReference>
<evidence type="ECO:0000256" key="6">
    <source>
        <dbReference type="ARBA" id="ARBA00022793"/>
    </source>
</evidence>
<organism evidence="13 14">
    <name type="scientific">Nocardioides euryhalodurans</name>
    <dbReference type="NCBI Taxonomy" id="2518370"/>
    <lineage>
        <taxon>Bacteria</taxon>
        <taxon>Bacillati</taxon>
        <taxon>Actinomycetota</taxon>
        <taxon>Actinomycetes</taxon>
        <taxon>Propionibacteriales</taxon>
        <taxon>Nocardioidaceae</taxon>
        <taxon>Nocardioides</taxon>
    </lineage>
</organism>
<keyword evidence="10" id="KW-0963">Cytoplasm</keyword>
<dbReference type="PANTHER" id="PTHR11561">
    <property type="entry name" value="PHOSPHOENOLPYRUVATE CARBOXYKINASE"/>
    <property type="match status" value="1"/>
</dbReference>
<dbReference type="GO" id="GO:0016301">
    <property type="term" value="F:kinase activity"/>
    <property type="evidence" value="ECO:0007669"/>
    <property type="project" value="UniProtKB-KW"/>
</dbReference>
<dbReference type="AlphaFoldDB" id="A0A4P7GLU2"/>
<feature type="domain" description="Phosphoenolpyruvate carboxykinase C-terminal P-loop" evidence="11">
    <location>
        <begin position="237"/>
        <end position="605"/>
    </location>
</feature>
<feature type="binding site" evidence="10">
    <location>
        <position position="264"/>
    </location>
    <ligand>
        <name>substrate</name>
    </ligand>
</feature>
<dbReference type="GO" id="GO:0006107">
    <property type="term" value="P:oxaloacetate metabolic process"/>
    <property type="evidence" value="ECO:0007669"/>
    <property type="project" value="TreeGrafter"/>
</dbReference>
<evidence type="ECO:0000256" key="3">
    <source>
        <dbReference type="ARBA" id="ARBA00022432"/>
    </source>
</evidence>
<dbReference type="GO" id="GO:0005829">
    <property type="term" value="C:cytosol"/>
    <property type="evidence" value="ECO:0007669"/>
    <property type="project" value="TreeGrafter"/>
</dbReference>
<keyword evidence="14" id="KW-1185">Reference proteome</keyword>
<feature type="active site" evidence="10">
    <location>
        <position position="266"/>
    </location>
</feature>
<feature type="binding site" evidence="10">
    <location>
        <position position="74"/>
    </location>
    <ligand>
        <name>substrate</name>
    </ligand>
</feature>
<evidence type="ECO:0000256" key="7">
    <source>
        <dbReference type="ARBA" id="ARBA00023134"/>
    </source>
</evidence>
<evidence type="ECO:0000256" key="5">
    <source>
        <dbReference type="ARBA" id="ARBA00022741"/>
    </source>
</evidence>
<comment type="cofactor">
    <cofactor evidence="1">
        <name>Mn(2+)</name>
        <dbReference type="ChEBI" id="CHEBI:29035"/>
    </cofactor>
</comment>
<dbReference type="Gene3D" id="2.170.8.10">
    <property type="entry name" value="Phosphoenolpyruvate Carboxykinase, domain 2"/>
    <property type="match status" value="1"/>
</dbReference>
<dbReference type="RefSeq" id="WP_135077391.1">
    <property type="nucleotide sequence ID" value="NZ_CP038267.1"/>
</dbReference>
<sequence>MPDVEDVLDAAGLRNEAVRAYVAHWAGVTGAERIEVVSAADDARLVREALDAGEIEPAGEGRYYSRSYYKDTARSEERTVVATSNPSDKGVYNNWRPSEEMKPLLEDKMRGQLAGKTMYVIPYLMSPPGSPLEKYAAGVELTDNRTVVLHMIRMARVGIDLINELAEPDHFVRAVHVTGDLPNLGQGTADDQRWFVTVADERTILHYGSSYGGNALLGKIAHGLRQAAYDGWASRDFLSEQFMLIGITDKQTGKKWHVCGGFPSASGKTNLAMMLAPEGLGDRYHVSFYGDDIAWLWVDPSDGRLYGMNPEFGVFGVAKDTNERTNPTALESVAERTEVLFTNVAYNTDTHEVWWEGKTPAPPSDVTGWHDWKGEKISDRSARDDSPWAHPNSRFTTTLANVPNVAEDFEDPKGVPIDGIIFGGRTSDREPLVRAITDLAEGVYDGLTLGAEATFAAEGVDGQLRYDPMSMRPFMAYAEGDYAEHWLRIVGAATEQPIFAHVNWFQKDPDDGHFLWPGYRDNLRPLLWLMQLKDGEVTGRRTPVGILPTEEELDLTGMDVPQEDLDRVLSIDVDRWRQEMGFREEHLQQFDRLPESIWEAHRRVTAALEEG</sequence>
<dbReference type="Gene3D" id="3.40.449.10">
    <property type="entry name" value="Phosphoenolpyruvate Carboxykinase, domain 1"/>
    <property type="match status" value="1"/>
</dbReference>
<keyword evidence="13" id="KW-0808">Transferase</keyword>
<dbReference type="Gene3D" id="3.90.228.20">
    <property type="match status" value="1"/>
</dbReference>
<evidence type="ECO:0000256" key="10">
    <source>
        <dbReference type="HAMAP-Rule" id="MF_00452"/>
    </source>
</evidence>
<dbReference type="EMBL" id="CP038267">
    <property type="protein sequence ID" value="QBR92707.1"/>
    <property type="molecule type" value="Genomic_DNA"/>
</dbReference>
<evidence type="ECO:0000256" key="9">
    <source>
        <dbReference type="ARBA" id="ARBA00023239"/>
    </source>
</evidence>
<keyword evidence="6 10" id="KW-0210">Decarboxylase</keyword>
<keyword evidence="7 10" id="KW-0342">GTP-binding</keyword>
<feature type="binding site" evidence="10">
    <location>
        <position position="425"/>
    </location>
    <ligand>
        <name>GTP</name>
        <dbReference type="ChEBI" id="CHEBI:37565"/>
    </ligand>
</feature>
<evidence type="ECO:0000313" key="13">
    <source>
        <dbReference type="EMBL" id="QBR92707.1"/>
    </source>
</evidence>
<protein>
    <recommendedName>
        <fullName evidence="10">Phosphoenolpyruvate carboxykinase [GTP]</fullName>
        <shortName evidence="10">PEP carboxykinase</shortName>
        <shortName evidence="10">PEPCK</shortName>
        <ecNumber evidence="10">4.1.1.32</ecNumber>
    </recommendedName>
    <alternativeName>
        <fullName evidence="10">GTP-dependent phosphoenolpyruvate carboxykinase</fullName>
        <shortName evidence="10">GTP-PEPCK</shortName>
    </alternativeName>
</protein>
<comment type="similarity">
    <text evidence="2 10">Belongs to the phosphoenolpyruvate carboxykinase [GTP] family.</text>
</comment>
<accession>A0A4P7GLU2</accession>
<reference evidence="13 14" key="1">
    <citation type="submission" date="2019-03" db="EMBL/GenBank/DDBJ databases">
        <title>Three New Species of Nocardioides, Nocardioides euryhalodurans sp. nov., Nocardioides seonyuensis sp. nov. and Nocardioides eburneoflavus sp. nov., Iolated from Soil.</title>
        <authorList>
            <person name="Roh S.G."/>
            <person name="Lee C."/>
            <person name="Kim M.-K."/>
            <person name="Kim S.B."/>
        </authorList>
    </citation>
    <scope>NUCLEOTIDE SEQUENCE [LARGE SCALE GENOMIC DNA]</scope>
    <source>
        <strain evidence="13 14">MMS17-SY117</strain>
    </source>
</reference>
<dbReference type="OrthoDB" id="9758871at2"/>
<feature type="binding site" evidence="10">
    <location>
        <begin position="519"/>
        <end position="522"/>
    </location>
    <ligand>
        <name>GTP</name>
        <dbReference type="ChEBI" id="CHEBI:37565"/>
    </ligand>
</feature>
<dbReference type="GO" id="GO:0004613">
    <property type="term" value="F:phosphoenolpyruvate carboxykinase (GTP) activity"/>
    <property type="evidence" value="ECO:0007669"/>
    <property type="project" value="UniProtKB-UniRule"/>
</dbReference>
<comment type="catalytic activity">
    <reaction evidence="10">
        <text>oxaloacetate + GTP = phosphoenolpyruvate + GDP + CO2</text>
        <dbReference type="Rhea" id="RHEA:10388"/>
        <dbReference type="ChEBI" id="CHEBI:16452"/>
        <dbReference type="ChEBI" id="CHEBI:16526"/>
        <dbReference type="ChEBI" id="CHEBI:37565"/>
        <dbReference type="ChEBI" id="CHEBI:58189"/>
        <dbReference type="ChEBI" id="CHEBI:58702"/>
        <dbReference type="EC" id="4.1.1.32"/>
    </reaction>
</comment>
<keyword evidence="3 10" id="KW-0312">Gluconeogenesis</keyword>
<dbReference type="PIRSF" id="PIRSF001348">
    <property type="entry name" value="PEP_carboxykinase_GTP"/>
    <property type="match status" value="1"/>
</dbReference>
<dbReference type="GO" id="GO:0005525">
    <property type="term" value="F:GTP binding"/>
    <property type="evidence" value="ECO:0007669"/>
    <property type="project" value="UniProtKB-UniRule"/>
</dbReference>
<dbReference type="Proteomes" id="UP000294894">
    <property type="component" value="Chromosome"/>
</dbReference>
<feature type="binding site" evidence="10">
    <location>
        <begin position="265"/>
        <end position="270"/>
    </location>
    <ligand>
        <name>GTP</name>
        <dbReference type="ChEBI" id="CHEBI:37565"/>
    </ligand>
</feature>
<dbReference type="GO" id="GO:0030145">
    <property type="term" value="F:manganese ion binding"/>
    <property type="evidence" value="ECO:0007669"/>
    <property type="project" value="TreeGrafter"/>
</dbReference>
<dbReference type="Pfam" id="PF00821">
    <property type="entry name" value="PEPCK_GTP"/>
    <property type="match status" value="1"/>
</dbReference>
<dbReference type="InterPro" id="IPR013035">
    <property type="entry name" value="PEP_carboxykinase_C"/>
</dbReference>
<feature type="binding site" evidence="10">
    <location>
        <begin position="392"/>
        <end position="394"/>
    </location>
    <ligand>
        <name>substrate</name>
    </ligand>
</feature>
<comment type="function">
    <text evidence="10">Catalyzes the conversion of oxaloacetate (OAA) to phosphoenolpyruvate (PEP), the rate-limiting step in the metabolic pathway that produces glucose from lactate and other precursors derived from the citric acid cycle.</text>
</comment>
<evidence type="ECO:0000256" key="1">
    <source>
        <dbReference type="ARBA" id="ARBA00001936"/>
    </source>
</evidence>
<feature type="binding site" evidence="10">
    <location>
        <position position="394"/>
    </location>
    <ligand>
        <name>GTP</name>
        <dbReference type="ChEBI" id="CHEBI:37565"/>
    </ligand>
</feature>
<name>A0A4P7GLU2_9ACTN</name>
<dbReference type="SUPFAM" id="SSF68923">
    <property type="entry name" value="PEP carboxykinase N-terminal domain"/>
    <property type="match status" value="1"/>
</dbReference>
<dbReference type="NCBIfam" id="NF003253">
    <property type="entry name" value="PRK04210.1"/>
    <property type="match status" value="1"/>
</dbReference>
<evidence type="ECO:0000313" key="14">
    <source>
        <dbReference type="Proteomes" id="UP000294894"/>
    </source>
</evidence>
<comment type="pathway">
    <text evidence="10">Carbohydrate biosynthesis; gluconeogenesis.</text>
</comment>
<evidence type="ECO:0000259" key="12">
    <source>
        <dbReference type="Pfam" id="PF17297"/>
    </source>
</evidence>
<dbReference type="InterPro" id="IPR035078">
    <property type="entry name" value="PEP_carboxykinase_GTP_N"/>
</dbReference>
<dbReference type="Pfam" id="PF17297">
    <property type="entry name" value="PEPCK_N"/>
    <property type="match status" value="1"/>
</dbReference>
<evidence type="ECO:0000256" key="2">
    <source>
        <dbReference type="ARBA" id="ARBA00005796"/>
    </source>
</evidence>
<keyword evidence="8" id="KW-0464">Manganese</keyword>
<dbReference type="PANTHER" id="PTHR11561:SF0">
    <property type="entry name" value="PHOSPHOENOLPYRUVATE CARBOXYKINASE [GTP]-RELATED"/>
    <property type="match status" value="1"/>
</dbReference>
<keyword evidence="13" id="KW-0418">Kinase</keyword>
<dbReference type="HAMAP" id="MF_00452">
    <property type="entry name" value="PEPCK_GTP"/>
    <property type="match status" value="1"/>
</dbReference>